<dbReference type="InterPro" id="IPR011992">
    <property type="entry name" value="EF-hand-dom_pair"/>
</dbReference>
<keyword evidence="3" id="KW-0106">Calcium</keyword>
<dbReference type="PANTHER" id="PTHR34524:SF6">
    <property type="entry name" value="CALCYPHOSINE LIKE"/>
    <property type="match status" value="1"/>
</dbReference>
<organism evidence="7">
    <name type="scientific">Hanusia phi</name>
    <dbReference type="NCBI Taxonomy" id="3032"/>
    <lineage>
        <taxon>Eukaryota</taxon>
        <taxon>Cryptophyceae</taxon>
        <taxon>Pyrenomonadales</taxon>
        <taxon>Geminigeraceae</taxon>
        <taxon>Hanusia</taxon>
    </lineage>
</organism>
<feature type="transmembrane region" description="Helical" evidence="5">
    <location>
        <begin position="129"/>
        <end position="148"/>
    </location>
</feature>
<feature type="compositionally biased region" description="Basic and acidic residues" evidence="4">
    <location>
        <begin position="755"/>
        <end position="767"/>
    </location>
</feature>
<feature type="transmembrane region" description="Helical" evidence="5">
    <location>
        <begin position="80"/>
        <end position="102"/>
    </location>
</feature>
<dbReference type="SUPFAM" id="SSF47473">
    <property type="entry name" value="EF-hand"/>
    <property type="match status" value="1"/>
</dbReference>
<feature type="transmembrane region" description="Helical" evidence="5">
    <location>
        <begin position="275"/>
        <end position="296"/>
    </location>
</feature>
<dbReference type="PROSITE" id="PS50222">
    <property type="entry name" value="EF_HAND_2"/>
    <property type="match status" value="3"/>
</dbReference>
<evidence type="ECO:0000256" key="3">
    <source>
        <dbReference type="ARBA" id="ARBA00022837"/>
    </source>
</evidence>
<feature type="compositionally biased region" description="Basic and acidic residues" evidence="4">
    <location>
        <begin position="782"/>
        <end position="829"/>
    </location>
</feature>
<feature type="compositionally biased region" description="Polar residues" evidence="4">
    <location>
        <begin position="407"/>
        <end position="416"/>
    </location>
</feature>
<name>A0A7S0EZ12_9CRYP</name>
<dbReference type="Pfam" id="PF13499">
    <property type="entry name" value="EF-hand_7"/>
    <property type="match status" value="1"/>
</dbReference>
<keyword evidence="5" id="KW-0472">Membrane</keyword>
<evidence type="ECO:0000256" key="1">
    <source>
        <dbReference type="ARBA" id="ARBA00022723"/>
    </source>
</evidence>
<keyword evidence="2" id="KW-0677">Repeat</keyword>
<dbReference type="PROSITE" id="PS00018">
    <property type="entry name" value="EF_HAND_1"/>
    <property type="match status" value="1"/>
</dbReference>
<evidence type="ECO:0000256" key="2">
    <source>
        <dbReference type="ARBA" id="ARBA00022737"/>
    </source>
</evidence>
<protein>
    <recommendedName>
        <fullName evidence="6">EF-hand domain-containing protein</fullName>
    </recommendedName>
</protein>
<dbReference type="AlphaFoldDB" id="A0A7S0EZ12"/>
<feature type="domain" description="EF-hand" evidence="6">
    <location>
        <begin position="898"/>
        <end position="933"/>
    </location>
</feature>
<reference evidence="7" key="1">
    <citation type="submission" date="2021-01" db="EMBL/GenBank/DDBJ databases">
        <authorList>
            <person name="Corre E."/>
            <person name="Pelletier E."/>
            <person name="Niang G."/>
            <person name="Scheremetjew M."/>
            <person name="Finn R."/>
            <person name="Kale V."/>
            <person name="Holt S."/>
            <person name="Cochrane G."/>
            <person name="Meng A."/>
            <person name="Brown T."/>
            <person name="Cohen L."/>
        </authorList>
    </citation>
    <scope>NUCLEOTIDE SEQUENCE</scope>
    <source>
        <strain evidence="7">CCMP325</strain>
    </source>
</reference>
<accession>A0A7S0EZ12</accession>
<keyword evidence="1" id="KW-0479">Metal-binding</keyword>
<feature type="compositionally biased region" description="Polar residues" evidence="4">
    <location>
        <begin position="364"/>
        <end position="373"/>
    </location>
</feature>
<feature type="region of interest" description="Disordered" evidence="4">
    <location>
        <begin position="718"/>
        <end position="829"/>
    </location>
</feature>
<proteinExistence type="predicted"/>
<feature type="region of interest" description="Disordered" evidence="4">
    <location>
        <begin position="313"/>
        <end position="431"/>
    </location>
</feature>
<feature type="domain" description="EF-hand" evidence="6">
    <location>
        <begin position="935"/>
        <end position="970"/>
    </location>
</feature>
<dbReference type="CDD" id="cd00051">
    <property type="entry name" value="EFh"/>
    <property type="match status" value="1"/>
</dbReference>
<keyword evidence="5" id="KW-0812">Transmembrane</keyword>
<dbReference type="InterPro" id="IPR002048">
    <property type="entry name" value="EF_hand_dom"/>
</dbReference>
<feature type="compositionally biased region" description="Basic and acidic residues" evidence="4">
    <location>
        <begin position="723"/>
        <end position="748"/>
    </location>
</feature>
<dbReference type="InterPro" id="IPR018247">
    <property type="entry name" value="EF_Hand_1_Ca_BS"/>
</dbReference>
<feature type="transmembrane region" description="Helical" evidence="5">
    <location>
        <begin position="41"/>
        <end position="59"/>
    </location>
</feature>
<keyword evidence="5" id="KW-1133">Transmembrane helix</keyword>
<gene>
    <name evidence="7" type="ORF">HPHI1048_LOCUS18536</name>
</gene>
<feature type="transmembrane region" description="Helical" evidence="5">
    <location>
        <begin position="237"/>
        <end position="263"/>
    </location>
</feature>
<sequence length="1014" mass="115692">MSCLINQKLDDGKVCLGPGYLCSGGTYVDGSGSKPICKYDASPASFMLFMFLISIIILFEKIKSVIHHAVPKAYMPVIHAIFAELSTLGFVSLIAFLLNFSFSTEKSLMDKVGYSINLGHELHNMFEHMHWLLFGVTATFLCLSLFLLKVNLSQLRRYESWSDQIEEGVDVLHLSPYVGQHEPALRWMRWTSRRDEMEIFLRIFSRFVDAEAVLSNSEVEVPKDFNLGLYMMKRSSVVISAIIEISPLDWLLLLLLAFVAWISWYVNYGKSSTDGGYVCFWIYDLLLLLLALAVDYKLHNIMLALMPVDPNQQDGVGEEWRTRTSQEGRREEEEEEKKRMTDERNKERIQESAGGKMEVESSTKDMSLLSSQFDGELIRGRRSPGKPATSPAGSPLEGEKGDRGTSEPVQDSTPTSHEVRRSESPNEVSVDQTVVKGSKDLDCEIEIAIDVSGQSFGADEISSLPQLSKSATPTSVALRSLPLSLSMQFLPSSPTSGAPTASNQAKLQSSNRQLSFNLRNILTSTDHNKVIFDEEFSHRKHARFVPKYILQADPKSLKERSKWRKFVGGRVINHHHELFWFDKNGPVFLLRIIRHLLLASVVMIALSLELFREHTLCLHLSRASERRGSGSSETCETTVTGVFLLLISLIPPVATTLLLTNIIRNFVTATSVEYLKSRECIMDVIHEQHHRRTLRLFRLLISIASVIDQIKELKLMSNGTEEEGAKSSRKETEQRSLDLERSRKKSSEKNITGRRSLDSARNERRNLEFVLGPSKSSGKSKSNLDKEQDNRNSFEMESFEGNKERNSLDSKRPTERARNSLDSKRPTERSRFSFETLVRRSLDVARGSFERYPKKTNKIPEHVLKHLKEIFDEADRDESGQLDLEEFRLLLQAIGAYEDEEQTTRLFEMIDIRGDGKISFQEFSEVMARRSARSNPDDIANKIWTVFDPNGKGKVTPETAVEALQRIRPQFDVTQVFYLLWTIDIQRKHHVTKMEFVLFVKRLFEERSFAFQFT</sequence>
<dbReference type="PANTHER" id="PTHR34524">
    <property type="entry name" value="CALCYPHOSIN"/>
    <property type="match status" value="1"/>
</dbReference>
<evidence type="ECO:0000313" key="7">
    <source>
        <dbReference type="EMBL" id="CAD8498967.1"/>
    </source>
</evidence>
<feature type="compositionally biased region" description="Basic and acidic residues" evidence="4">
    <location>
        <begin position="318"/>
        <end position="350"/>
    </location>
</feature>
<evidence type="ECO:0000256" key="4">
    <source>
        <dbReference type="SAM" id="MobiDB-lite"/>
    </source>
</evidence>
<feature type="domain" description="EF-hand" evidence="6">
    <location>
        <begin position="862"/>
        <end position="897"/>
    </location>
</feature>
<dbReference type="SMART" id="SM00054">
    <property type="entry name" value="EFh"/>
    <property type="match status" value="3"/>
</dbReference>
<dbReference type="Gene3D" id="1.10.238.10">
    <property type="entry name" value="EF-hand"/>
    <property type="match status" value="1"/>
</dbReference>
<dbReference type="InterPro" id="IPR051581">
    <property type="entry name" value="Ca-bind"/>
</dbReference>
<dbReference type="GO" id="GO:0005509">
    <property type="term" value="F:calcium ion binding"/>
    <property type="evidence" value="ECO:0007669"/>
    <property type="project" value="InterPro"/>
</dbReference>
<evidence type="ECO:0000256" key="5">
    <source>
        <dbReference type="SAM" id="Phobius"/>
    </source>
</evidence>
<dbReference type="EMBL" id="HBEO01027433">
    <property type="protein sequence ID" value="CAD8498967.1"/>
    <property type="molecule type" value="Transcribed_RNA"/>
</dbReference>
<evidence type="ECO:0000259" key="6">
    <source>
        <dbReference type="PROSITE" id="PS50222"/>
    </source>
</evidence>